<proteinExistence type="predicted"/>
<dbReference type="AlphaFoldDB" id="A0A227P2P6"/>
<gene>
    <name evidence="1" type="ORF">B0A64_16005</name>
</gene>
<protein>
    <submittedName>
        <fullName evidence="1">Uncharacterized protein</fullName>
    </submittedName>
</protein>
<dbReference type="Proteomes" id="UP000214684">
    <property type="component" value="Unassembled WGS sequence"/>
</dbReference>
<organism evidence="1 2">
    <name type="scientific">Flavobacterium araucananum</name>
    <dbReference type="NCBI Taxonomy" id="946678"/>
    <lineage>
        <taxon>Bacteria</taxon>
        <taxon>Pseudomonadati</taxon>
        <taxon>Bacteroidota</taxon>
        <taxon>Flavobacteriia</taxon>
        <taxon>Flavobacteriales</taxon>
        <taxon>Flavobacteriaceae</taxon>
        <taxon>Flavobacterium</taxon>
    </lineage>
</organism>
<accession>A0A227P2P6</accession>
<dbReference type="EMBL" id="MUGS01000034">
    <property type="protein sequence ID" value="OXG04161.1"/>
    <property type="molecule type" value="Genomic_DNA"/>
</dbReference>
<dbReference type="OrthoDB" id="1257639at2"/>
<reference evidence="1 2" key="1">
    <citation type="submission" date="2016-11" db="EMBL/GenBank/DDBJ databases">
        <title>Whole genomes of Flavobacteriaceae.</title>
        <authorList>
            <person name="Stine C."/>
            <person name="Li C."/>
            <person name="Tadesse D."/>
        </authorList>
    </citation>
    <scope>NUCLEOTIDE SEQUENCE [LARGE SCALE GENOMIC DNA]</scope>
    <source>
        <strain evidence="1 2">DSM 24704</strain>
    </source>
</reference>
<comment type="caution">
    <text evidence="1">The sequence shown here is derived from an EMBL/GenBank/DDBJ whole genome shotgun (WGS) entry which is preliminary data.</text>
</comment>
<evidence type="ECO:0000313" key="1">
    <source>
        <dbReference type="EMBL" id="OXG04161.1"/>
    </source>
</evidence>
<keyword evidence="2" id="KW-1185">Reference proteome</keyword>
<sequence>MKILRIFNTLNEIVISANLENNFNIYSKLKIDPKLKEVIKQRIYSEKKFEIDVEILQILIPALNKRIEELLKHSDFNPFKEELRERFPEQYANEPFVYEGITYYLYNKGSEFYIDSLIHSTSFFKELLEQHVKINKPLKYFYKEI</sequence>
<dbReference type="RefSeq" id="WP_089480505.1">
    <property type="nucleotide sequence ID" value="NZ_MUGS01000034.1"/>
</dbReference>
<name>A0A227P2P6_9FLAO</name>
<evidence type="ECO:0000313" key="2">
    <source>
        <dbReference type="Proteomes" id="UP000214684"/>
    </source>
</evidence>